<dbReference type="GO" id="GO:0046872">
    <property type="term" value="F:metal ion binding"/>
    <property type="evidence" value="ECO:0007669"/>
    <property type="project" value="UniProtKB-KW"/>
</dbReference>
<dbReference type="Gene3D" id="3.90.180.10">
    <property type="entry name" value="Medium-chain alcohol dehydrogenases, catalytic domain"/>
    <property type="match status" value="1"/>
</dbReference>
<organism evidence="6 7">
    <name type="scientific">Chlorella sorokiniana</name>
    <name type="common">Freshwater green alga</name>
    <dbReference type="NCBI Taxonomy" id="3076"/>
    <lineage>
        <taxon>Eukaryota</taxon>
        <taxon>Viridiplantae</taxon>
        <taxon>Chlorophyta</taxon>
        <taxon>core chlorophytes</taxon>
        <taxon>Trebouxiophyceae</taxon>
        <taxon>Chlorellales</taxon>
        <taxon>Chlorellaceae</taxon>
        <taxon>Chlorella clade</taxon>
        <taxon>Chlorella</taxon>
    </lineage>
</organism>
<protein>
    <submittedName>
        <fullName evidence="6">Sorbitol dehydrogenase</fullName>
    </submittedName>
</protein>
<proteinExistence type="predicted"/>
<feature type="domain" description="Alcohol dehydrogenase-like C-terminal" evidence="5">
    <location>
        <begin position="191"/>
        <end position="262"/>
    </location>
</feature>
<evidence type="ECO:0000256" key="1">
    <source>
        <dbReference type="ARBA" id="ARBA00001947"/>
    </source>
</evidence>
<accession>A0A2P6U1G5</accession>
<gene>
    <name evidence="6" type="ORF">C2E21_1992</name>
</gene>
<keyword evidence="2" id="KW-0479">Metal-binding</keyword>
<evidence type="ECO:0000313" key="7">
    <source>
        <dbReference type="Proteomes" id="UP000239899"/>
    </source>
</evidence>
<dbReference type="InterPro" id="IPR011032">
    <property type="entry name" value="GroES-like_sf"/>
</dbReference>
<dbReference type="SUPFAM" id="SSF50129">
    <property type="entry name" value="GroES-like"/>
    <property type="match status" value="1"/>
</dbReference>
<comment type="caution">
    <text evidence="6">The sequence shown here is derived from an EMBL/GenBank/DDBJ whole genome shotgun (WGS) entry which is preliminary data.</text>
</comment>
<dbReference type="Gene3D" id="3.40.50.720">
    <property type="entry name" value="NAD(P)-binding Rossmann-like Domain"/>
    <property type="match status" value="1"/>
</dbReference>
<sequence length="397" mass="42765">MQALQTSRVAAPAKVQVTRRQQVVVCATAQQQEAVPRRAALGLLAAAVLGLSADAAQAVGNARNGSKAGSEGYVLEGTKKQGISPKRKRAVLDKVRKAAGKHTNPGREQEMLFGHHTAGLLGYSHLTGGYEGGQAEYLRVPFADVSCLKVPASIPDEAAVALGDMLPTAWHATELGEVQQGDNVAVWGAGPVGMLAAHCAFVRGAARVVLIDKQQYRLAWAKQRMPRLETINFAEQDVVDTLHAMFADSGGPNVAIECVGFHYAESLVHKAEMALNLETDTPEIINQMMVAVRKVGRLSVIGDYAGYANHFNLGALMEKGLSLRSGMTSMQRYWPKLLELIQAGKLDPALPVTHRLPLSEAPRAYKAFNDKEEGWIKVVFLPGLDRQERDAGDSSNS</sequence>
<feature type="region of interest" description="Disordered" evidence="4">
    <location>
        <begin position="61"/>
        <end position="85"/>
    </location>
</feature>
<name>A0A2P6U1G5_CHLSO</name>
<dbReference type="Proteomes" id="UP000239899">
    <property type="component" value="Unassembled WGS sequence"/>
</dbReference>
<keyword evidence="3" id="KW-0862">Zinc</keyword>
<dbReference type="Pfam" id="PF00107">
    <property type="entry name" value="ADH_zinc_N"/>
    <property type="match status" value="1"/>
</dbReference>
<dbReference type="EMBL" id="LHPG02000003">
    <property type="protein sequence ID" value="PRW60152.1"/>
    <property type="molecule type" value="Genomic_DNA"/>
</dbReference>
<reference evidence="6 7" key="1">
    <citation type="journal article" date="2018" name="Plant J.">
        <title>Genome sequences of Chlorella sorokiniana UTEX 1602 and Micractinium conductrix SAG 241.80: implications to maltose excretion by a green alga.</title>
        <authorList>
            <person name="Arriola M.B."/>
            <person name="Velmurugan N."/>
            <person name="Zhang Y."/>
            <person name="Plunkett M.H."/>
            <person name="Hondzo H."/>
            <person name="Barney B.M."/>
        </authorList>
    </citation>
    <scope>NUCLEOTIDE SEQUENCE [LARGE SCALE GENOMIC DNA]</scope>
    <source>
        <strain evidence="7">UTEX 1602</strain>
    </source>
</reference>
<dbReference type="PANTHER" id="PTHR42813">
    <property type="entry name" value="ZINC-TYPE ALCOHOL DEHYDROGENASE-LIKE"/>
    <property type="match status" value="1"/>
</dbReference>
<evidence type="ECO:0000256" key="4">
    <source>
        <dbReference type="SAM" id="MobiDB-lite"/>
    </source>
</evidence>
<evidence type="ECO:0000256" key="3">
    <source>
        <dbReference type="ARBA" id="ARBA00022833"/>
    </source>
</evidence>
<dbReference type="STRING" id="3076.A0A2P6U1G5"/>
<dbReference type="AlphaFoldDB" id="A0A2P6U1G5"/>
<dbReference type="InterPro" id="IPR013149">
    <property type="entry name" value="ADH-like_C"/>
</dbReference>
<dbReference type="PANTHER" id="PTHR42813:SF1">
    <property type="entry name" value="DEHYDROGENASE, PUTATIVE (AFU_ORTHOLOGUE AFUA_5G03930)-RELATED"/>
    <property type="match status" value="1"/>
</dbReference>
<dbReference type="InterPro" id="IPR036291">
    <property type="entry name" value="NAD(P)-bd_dom_sf"/>
</dbReference>
<evidence type="ECO:0000313" key="6">
    <source>
        <dbReference type="EMBL" id="PRW60152.1"/>
    </source>
</evidence>
<evidence type="ECO:0000259" key="5">
    <source>
        <dbReference type="Pfam" id="PF00107"/>
    </source>
</evidence>
<keyword evidence="7" id="KW-1185">Reference proteome</keyword>
<comment type="cofactor">
    <cofactor evidence="1">
        <name>Zn(2+)</name>
        <dbReference type="ChEBI" id="CHEBI:29105"/>
    </cofactor>
</comment>
<dbReference type="OrthoDB" id="256333at2759"/>
<dbReference type="SUPFAM" id="SSF51735">
    <property type="entry name" value="NAD(P)-binding Rossmann-fold domains"/>
    <property type="match status" value="1"/>
</dbReference>
<evidence type="ECO:0000256" key="2">
    <source>
        <dbReference type="ARBA" id="ARBA00022723"/>
    </source>
</evidence>